<dbReference type="SUPFAM" id="SSF56059">
    <property type="entry name" value="Glutathione synthetase ATP-binding domain-like"/>
    <property type="match status" value="1"/>
</dbReference>
<comment type="caution">
    <text evidence="1">The sequence shown here is derived from an EMBL/GenBank/DDBJ whole genome shotgun (WGS) entry which is preliminary data.</text>
</comment>
<accession>A0A3D9IQQ9</accession>
<dbReference type="AlphaFoldDB" id="A0A3D9IQQ9"/>
<sequence>MRDISPASKPYIQVHSDVALGILVCERKDDPPFAESSFIKRLHVIGARRGMRLFAFDPWTWEPRNETVKAWVWNIGKSRWESGRRKLPTIVYDRSWPETEEEKNRYRQAMRNIRTSRKIRFLNGRLPHKGKVYEVLSKDRALAAIIPPTALYKGSASLSAWLRKHRHAAFLKPIAGSQGRRVVSIARTEEGRFRLAGRQQDNRPVDLICESEQEAIQRLERWIGVRSYLMQPLLELKGQSAESLDFRELMQKDKFGRWTSTGVAARLGAPGSVTANLHGGGKAASAEEVLTELFGEQRGNALLQEMRRISFLIVARLEETFGRFAEIGLDYGVDRGGTLWFLEANSKPGRTAMGSAGEGAAQAAAEQPLSYARSILLRLATTDMRRPPQGGGYASPGRVIHEFDHL</sequence>
<dbReference type="Proteomes" id="UP000256869">
    <property type="component" value="Unassembled WGS sequence"/>
</dbReference>
<dbReference type="InterPro" id="IPR026838">
    <property type="entry name" value="YheC/D"/>
</dbReference>
<protein>
    <submittedName>
        <fullName evidence="1">YheC/D-like protein</fullName>
    </submittedName>
</protein>
<reference evidence="1 2" key="1">
    <citation type="submission" date="2018-07" db="EMBL/GenBank/DDBJ databases">
        <title>Genomic Encyclopedia of Type Strains, Phase III (KMG-III): the genomes of soil and plant-associated and newly described type strains.</title>
        <authorList>
            <person name="Whitman W."/>
        </authorList>
    </citation>
    <scope>NUCLEOTIDE SEQUENCE [LARGE SCALE GENOMIC DNA]</scope>
    <source>
        <strain evidence="1 2">CECT 8236</strain>
    </source>
</reference>
<dbReference type="OrthoDB" id="7869153at2"/>
<name>A0A3D9IQQ9_9BACL</name>
<evidence type="ECO:0000313" key="2">
    <source>
        <dbReference type="Proteomes" id="UP000256869"/>
    </source>
</evidence>
<dbReference type="Pfam" id="PF14398">
    <property type="entry name" value="ATPgrasp_YheCD"/>
    <property type="match status" value="1"/>
</dbReference>
<evidence type="ECO:0000313" key="1">
    <source>
        <dbReference type="EMBL" id="RED64065.1"/>
    </source>
</evidence>
<gene>
    <name evidence="1" type="ORF">DFP95_103306</name>
</gene>
<proteinExistence type="predicted"/>
<dbReference type="RefSeq" id="WP_115992157.1">
    <property type="nucleotide sequence ID" value="NZ_QRDY01000003.1"/>
</dbReference>
<dbReference type="EMBL" id="QRDY01000003">
    <property type="protein sequence ID" value="RED64065.1"/>
    <property type="molecule type" value="Genomic_DNA"/>
</dbReference>
<keyword evidence="2" id="KW-1185">Reference proteome</keyword>
<organism evidence="1 2">
    <name type="scientific">Cohnella lupini</name>
    <dbReference type="NCBI Taxonomy" id="1294267"/>
    <lineage>
        <taxon>Bacteria</taxon>
        <taxon>Bacillati</taxon>
        <taxon>Bacillota</taxon>
        <taxon>Bacilli</taxon>
        <taxon>Bacillales</taxon>
        <taxon>Paenibacillaceae</taxon>
        <taxon>Cohnella</taxon>
    </lineage>
</organism>